<organism evidence="13 14">
    <name type="scientific">Phenylobacterium ferrooxidans</name>
    <dbReference type="NCBI Taxonomy" id="2982689"/>
    <lineage>
        <taxon>Bacteria</taxon>
        <taxon>Pseudomonadati</taxon>
        <taxon>Pseudomonadota</taxon>
        <taxon>Alphaproteobacteria</taxon>
        <taxon>Caulobacterales</taxon>
        <taxon>Caulobacteraceae</taxon>
        <taxon>Phenylobacterium</taxon>
    </lineage>
</organism>
<evidence type="ECO:0000259" key="12">
    <source>
        <dbReference type="Pfam" id="PF07715"/>
    </source>
</evidence>
<dbReference type="Proteomes" id="UP001598130">
    <property type="component" value="Unassembled WGS sequence"/>
</dbReference>
<keyword evidence="10" id="KW-0732">Signal</keyword>
<dbReference type="InterPro" id="IPR037066">
    <property type="entry name" value="Plug_dom_sf"/>
</dbReference>
<dbReference type="EMBL" id="JAOTJD010000004">
    <property type="protein sequence ID" value="MFD3263049.1"/>
    <property type="molecule type" value="Genomic_DNA"/>
</dbReference>
<feature type="signal peptide" evidence="10">
    <location>
        <begin position="1"/>
        <end position="28"/>
    </location>
</feature>
<dbReference type="InterPro" id="IPR039426">
    <property type="entry name" value="TonB-dep_rcpt-like"/>
</dbReference>
<keyword evidence="4 8" id="KW-0812">Transmembrane</keyword>
<evidence type="ECO:0000256" key="9">
    <source>
        <dbReference type="RuleBase" id="RU003357"/>
    </source>
</evidence>
<evidence type="ECO:0000256" key="10">
    <source>
        <dbReference type="SAM" id="SignalP"/>
    </source>
</evidence>
<dbReference type="InterPro" id="IPR000531">
    <property type="entry name" value="Beta-barrel_TonB"/>
</dbReference>
<dbReference type="Gene3D" id="2.40.170.20">
    <property type="entry name" value="TonB-dependent receptor, beta-barrel domain"/>
    <property type="match status" value="1"/>
</dbReference>
<evidence type="ECO:0000256" key="5">
    <source>
        <dbReference type="ARBA" id="ARBA00023077"/>
    </source>
</evidence>
<dbReference type="PROSITE" id="PS52016">
    <property type="entry name" value="TONB_DEPENDENT_REC_3"/>
    <property type="match status" value="1"/>
</dbReference>
<evidence type="ECO:0000313" key="13">
    <source>
        <dbReference type="EMBL" id="MFD3263049.1"/>
    </source>
</evidence>
<comment type="subcellular location">
    <subcellularLocation>
        <location evidence="1 8">Cell outer membrane</location>
        <topology evidence="1 8">Multi-pass membrane protein</topology>
    </subcellularLocation>
</comment>
<dbReference type="PANTHER" id="PTHR47234:SF2">
    <property type="entry name" value="TONB-DEPENDENT RECEPTOR"/>
    <property type="match status" value="1"/>
</dbReference>
<sequence>MLRLDSLRGASAVAILLGAGLAAGAAQAQDANEVAEVIVTGSYIRGTPEDAALPVDVLSAQDLQKQGSPAMVDIIKSIPGVQSVLGEANQFASQATTGSGNINLRGLGAIRTLVLMNGRRLAGSPGGSGVDTNLLPSAAIGRIEVLKDGAAATYGSDAIGGVVNFITRTDLNGLEVTGSYTAIDGSDGDYSISANYGWVGDRGDALISAGYRHRSELDTLERDWAVNSYLENPNGSWSGFGNPGTYISGTSRIVDPGCTALGNTLVTSAAGTQSCYFQFGRFNNLVETEEHYQLYAQFNWDLTETTKFHAEALYASHDVPHEGTSPSYGPTQAFGPGAASGSFLISRSNPGLCGTAGVAACLPGSLFGQLTTAQQTSVNTSGFTAANILLWRPYGVGGNPLTGDSKPDQRFFDGIRVSAGLSGEFAGGIGWDVAATHMINRSDIVTYDIPVARLYYALNGLGGPGCDTDPIAPGVQGGVAGVGNCLYYNPFSTGIAANAASGEVNPNYVPGSAAANANSKAIGQWLFQPYGYQSETTLTVVDAVLNGQLGIDFGAGKIGWAAGAQYRGNGFSRDVNAINNIALNPCPEENVTVCTTGFGNGVFGFLGPLSQQDLEGDVYAAFGELQVPITDDLSFQLAVRHEQHSGDVGSTTNPKLAVRWQATDWLAFRASAGTTFRAPTQSNLLPDANTTQAFITQTSGYRAFDTRGNPNLKPETADTLNLGAIFRFGAFNATLDYWSFDFKDTIEAESGAGLLSTIFPNGASTTLPNGCTTPGLAALVARFTFQSGVCAPNNIQRVRLTTINGTGTKTSGVDFAATYRVDDVLGGDMNFGLDGSYLLAYENGASFIEGIQVQGAQELAGTHGGTAGGSSFPELRGSLFAEYSRDIHNVRATLRYIDSMQDTRDGRFGGTNIFGPNGAVFGYILPEGAKLDAFVTTDVTYRVHLPWDTTATVTVANLFDADPPFARRDLSYDPATANPLGRTYKLSVTKRF</sequence>
<keyword evidence="2 8" id="KW-0813">Transport</keyword>
<evidence type="ECO:0000256" key="1">
    <source>
        <dbReference type="ARBA" id="ARBA00004571"/>
    </source>
</evidence>
<keyword evidence="6 8" id="KW-0472">Membrane</keyword>
<keyword evidence="14" id="KW-1185">Reference proteome</keyword>
<evidence type="ECO:0000256" key="7">
    <source>
        <dbReference type="ARBA" id="ARBA00023237"/>
    </source>
</evidence>
<dbReference type="Gene3D" id="2.170.130.10">
    <property type="entry name" value="TonB-dependent receptor, plug domain"/>
    <property type="match status" value="1"/>
</dbReference>
<evidence type="ECO:0000256" key="3">
    <source>
        <dbReference type="ARBA" id="ARBA00022452"/>
    </source>
</evidence>
<evidence type="ECO:0000256" key="6">
    <source>
        <dbReference type="ARBA" id="ARBA00023136"/>
    </source>
</evidence>
<evidence type="ECO:0000256" key="4">
    <source>
        <dbReference type="ARBA" id="ARBA00022692"/>
    </source>
</evidence>
<evidence type="ECO:0000313" key="14">
    <source>
        <dbReference type="Proteomes" id="UP001598130"/>
    </source>
</evidence>
<feature type="chain" id="PRO_5046559197" evidence="10">
    <location>
        <begin position="29"/>
        <end position="992"/>
    </location>
</feature>
<feature type="domain" description="TonB-dependent receptor-like beta-barrel" evidence="11">
    <location>
        <begin position="403"/>
        <end position="958"/>
    </location>
</feature>
<dbReference type="Pfam" id="PF00593">
    <property type="entry name" value="TonB_dep_Rec_b-barrel"/>
    <property type="match status" value="1"/>
</dbReference>
<comment type="caution">
    <text evidence="13">The sequence shown here is derived from an EMBL/GenBank/DDBJ whole genome shotgun (WGS) entry which is preliminary data.</text>
</comment>
<name>A0ABW6CJ11_9CAUL</name>
<feature type="domain" description="TonB-dependent receptor plug" evidence="12">
    <location>
        <begin position="49"/>
        <end position="162"/>
    </location>
</feature>
<accession>A0ABW6CJ11</accession>
<dbReference type="InterPro" id="IPR036942">
    <property type="entry name" value="Beta-barrel_TonB_sf"/>
</dbReference>
<evidence type="ECO:0000256" key="2">
    <source>
        <dbReference type="ARBA" id="ARBA00022448"/>
    </source>
</evidence>
<proteinExistence type="inferred from homology"/>
<dbReference type="PANTHER" id="PTHR47234">
    <property type="match status" value="1"/>
</dbReference>
<keyword evidence="7 8" id="KW-0998">Cell outer membrane</keyword>
<dbReference type="InterPro" id="IPR012910">
    <property type="entry name" value="Plug_dom"/>
</dbReference>
<dbReference type="SUPFAM" id="SSF56935">
    <property type="entry name" value="Porins"/>
    <property type="match status" value="1"/>
</dbReference>
<reference evidence="13 14" key="1">
    <citation type="submission" date="2022-09" db="EMBL/GenBank/DDBJ databases">
        <title>New species of Phenylobacterium.</title>
        <authorList>
            <person name="Mieszkin S."/>
        </authorList>
    </citation>
    <scope>NUCLEOTIDE SEQUENCE [LARGE SCALE GENOMIC DNA]</scope>
    <source>
        <strain evidence="13 14">HK31-G</strain>
    </source>
</reference>
<dbReference type="Pfam" id="PF07715">
    <property type="entry name" value="Plug"/>
    <property type="match status" value="1"/>
</dbReference>
<comment type="similarity">
    <text evidence="8 9">Belongs to the TonB-dependent receptor family.</text>
</comment>
<dbReference type="CDD" id="cd01347">
    <property type="entry name" value="ligand_gated_channel"/>
    <property type="match status" value="1"/>
</dbReference>
<gene>
    <name evidence="13" type="ORF">OCL97_03605</name>
</gene>
<evidence type="ECO:0000256" key="8">
    <source>
        <dbReference type="PROSITE-ProRule" id="PRU01360"/>
    </source>
</evidence>
<dbReference type="RefSeq" id="WP_377367675.1">
    <property type="nucleotide sequence ID" value="NZ_JAOTJD010000004.1"/>
</dbReference>
<keyword evidence="5 9" id="KW-0798">TonB box</keyword>
<keyword evidence="3 8" id="KW-1134">Transmembrane beta strand</keyword>
<evidence type="ECO:0000259" key="11">
    <source>
        <dbReference type="Pfam" id="PF00593"/>
    </source>
</evidence>
<protein>
    <submittedName>
        <fullName evidence="13">TonB-dependent receptor</fullName>
    </submittedName>
</protein>
<keyword evidence="13" id="KW-0675">Receptor</keyword>